<dbReference type="InterPro" id="IPR012429">
    <property type="entry name" value="HGSNAT_cat"/>
</dbReference>
<keyword evidence="5" id="KW-1185">Reference proteome</keyword>
<feature type="transmembrane region" description="Helical" evidence="1">
    <location>
        <begin position="12"/>
        <end position="30"/>
    </location>
</feature>
<feature type="domain" description="Heparan-alpha-glucosaminide N-acetyltransferase catalytic" evidence="3">
    <location>
        <begin position="4"/>
        <end position="204"/>
    </location>
</feature>
<dbReference type="RefSeq" id="WP_273673817.1">
    <property type="nucleotide sequence ID" value="NZ_JAQQXR010000011.1"/>
</dbReference>
<keyword evidence="1" id="KW-1133">Transmembrane helix</keyword>
<evidence type="ECO:0000313" key="4">
    <source>
        <dbReference type="EMBL" id="MDC8760176.1"/>
    </source>
</evidence>
<feature type="transmembrane region" description="Helical" evidence="1">
    <location>
        <begin position="50"/>
        <end position="70"/>
    </location>
</feature>
<comment type="caution">
    <text evidence="4">The sequence shown here is derived from an EMBL/GenBank/DDBJ whole genome shotgun (WGS) entry which is preliminary data.</text>
</comment>
<evidence type="ECO:0000259" key="3">
    <source>
        <dbReference type="Pfam" id="PF07786"/>
    </source>
</evidence>
<keyword evidence="1" id="KW-0472">Membrane</keyword>
<feature type="transmembrane region" description="Helical" evidence="1">
    <location>
        <begin position="107"/>
        <end position="123"/>
    </location>
</feature>
<dbReference type="PANTHER" id="PTHR30590">
    <property type="entry name" value="INNER MEMBRANE PROTEIN"/>
    <property type="match status" value="1"/>
</dbReference>
<dbReference type="Pfam" id="PF07786">
    <property type="entry name" value="HGSNAT_cat"/>
    <property type="match status" value="1"/>
</dbReference>
<evidence type="ECO:0000259" key="2">
    <source>
        <dbReference type="Pfam" id="PF04235"/>
    </source>
</evidence>
<feature type="transmembrane region" description="Helical" evidence="1">
    <location>
        <begin position="248"/>
        <end position="270"/>
    </location>
</feature>
<dbReference type="EMBL" id="JAQQXR010000011">
    <property type="protein sequence ID" value="MDC8760176.1"/>
    <property type="molecule type" value="Genomic_DNA"/>
</dbReference>
<dbReference type="InterPro" id="IPR007349">
    <property type="entry name" value="DUF418"/>
</dbReference>
<feature type="transmembrane region" description="Helical" evidence="1">
    <location>
        <begin position="205"/>
        <end position="226"/>
    </location>
</feature>
<reference evidence="4 5" key="1">
    <citation type="submission" date="2022-10" db="EMBL/GenBank/DDBJ databases">
        <title>Janthinobacterium sp. hw3 Genome sequencing.</title>
        <authorList>
            <person name="Park S."/>
        </authorList>
    </citation>
    <scope>NUCLEOTIDE SEQUENCE [LARGE SCALE GENOMIC DNA]</scope>
    <source>
        <strain evidence="5">hw3</strain>
    </source>
</reference>
<name>A0ABT5K5W5_9BURK</name>
<dbReference type="Proteomes" id="UP001221208">
    <property type="component" value="Unassembled WGS sequence"/>
</dbReference>
<feature type="transmembrane region" description="Helical" evidence="1">
    <location>
        <begin position="82"/>
        <end position="101"/>
    </location>
</feature>
<feature type="transmembrane region" description="Helical" evidence="1">
    <location>
        <begin position="168"/>
        <end position="193"/>
    </location>
</feature>
<dbReference type="InterPro" id="IPR052529">
    <property type="entry name" value="Bact_Transport_Assoc"/>
</dbReference>
<accession>A0ABT5K5W5</accession>
<feature type="domain" description="DUF418" evidence="2">
    <location>
        <begin position="206"/>
        <end position="353"/>
    </location>
</feature>
<evidence type="ECO:0000256" key="1">
    <source>
        <dbReference type="SAM" id="Phobius"/>
    </source>
</evidence>
<dbReference type="PANTHER" id="PTHR30590:SF3">
    <property type="entry name" value="HYPOTHETICAL MEMBRANE SPANNING PROTEIN"/>
    <property type="match status" value="1"/>
</dbReference>
<dbReference type="Pfam" id="PF04235">
    <property type="entry name" value="DUF418"/>
    <property type="match status" value="1"/>
</dbReference>
<keyword evidence="1" id="KW-0812">Transmembrane</keyword>
<feature type="transmembrane region" description="Helical" evidence="1">
    <location>
        <begin position="128"/>
        <end position="148"/>
    </location>
</feature>
<feature type="transmembrane region" description="Helical" evidence="1">
    <location>
        <begin position="282"/>
        <end position="303"/>
    </location>
</feature>
<organism evidence="4 5">
    <name type="scientific">Janthinobacterium fluminis</name>
    <dbReference type="NCBI Taxonomy" id="2987524"/>
    <lineage>
        <taxon>Bacteria</taxon>
        <taxon>Pseudomonadati</taxon>
        <taxon>Pseudomonadota</taxon>
        <taxon>Betaproteobacteria</taxon>
        <taxon>Burkholderiales</taxon>
        <taxon>Oxalobacteraceae</taxon>
        <taxon>Janthinobacterium</taxon>
    </lineage>
</organism>
<sequence>MDKRVVGFDLARALAVIGMVIVNFKIVMHAKAEGAPAWLRVFDVIDGRASAIFVILAGVGLSLLSAKARLANDAAQIRADRLMLVKRAAFLFVVGLLYVQVWPADILHFYGAYLIIGAAALTWRSRTLVAAAALMVLGFVVLVSQYNYEQGWNWHTLSYAHFWTPSKFFYNLFFNGFHPIFPWAGFLLLGIALGRLDWQAPGTRARIFAAGLLVAVAAESLVWWGARQTHTGWGIWGFLLSSQSMPPLPLYFVAASGTACAVIAACIAVGERCRGARWLAPLIHTGQIALTLYVAHVVIGMGMLEAFGKLENQSLGFAIGSALLFCFGAVVFSHLWRQRFKLGPLEWLMRRSTG</sequence>
<proteinExistence type="predicted"/>
<protein>
    <submittedName>
        <fullName evidence="4">Heparan-alpha-glucosaminide N-acetyltransferase domain-containing protein</fullName>
    </submittedName>
</protein>
<evidence type="ECO:0000313" key="5">
    <source>
        <dbReference type="Proteomes" id="UP001221208"/>
    </source>
</evidence>
<feature type="transmembrane region" description="Helical" evidence="1">
    <location>
        <begin position="315"/>
        <end position="336"/>
    </location>
</feature>
<gene>
    <name evidence="4" type="ORF">OIK44_21535</name>
</gene>